<keyword evidence="10" id="KW-1185">Reference proteome</keyword>
<dbReference type="GO" id="GO:0004222">
    <property type="term" value="F:metalloendopeptidase activity"/>
    <property type="evidence" value="ECO:0007669"/>
    <property type="project" value="InterPro"/>
</dbReference>
<name>A0A6A2ZWL0_HIBSY</name>
<evidence type="ECO:0000256" key="3">
    <source>
        <dbReference type="ARBA" id="ARBA00022723"/>
    </source>
</evidence>
<dbReference type="Gene3D" id="1.10.1370.10">
    <property type="entry name" value="Neurolysin, domain 3"/>
    <property type="match status" value="1"/>
</dbReference>
<dbReference type="GO" id="GO:0006508">
    <property type="term" value="P:proteolysis"/>
    <property type="evidence" value="ECO:0007669"/>
    <property type="project" value="UniProtKB-KW"/>
</dbReference>
<evidence type="ECO:0000256" key="4">
    <source>
        <dbReference type="ARBA" id="ARBA00022801"/>
    </source>
</evidence>
<keyword evidence="3 7" id="KW-0479">Metal-binding</keyword>
<organism evidence="9 10">
    <name type="scientific">Hibiscus syriacus</name>
    <name type="common">Rose of Sharon</name>
    <dbReference type="NCBI Taxonomy" id="106335"/>
    <lineage>
        <taxon>Eukaryota</taxon>
        <taxon>Viridiplantae</taxon>
        <taxon>Streptophyta</taxon>
        <taxon>Embryophyta</taxon>
        <taxon>Tracheophyta</taxon>
        <taxon>Spermatophyta</taxon>
        <taxon>Magnoliopsida</taxon>
        <taxon>eudicotyledons</taxon>
        <taxon>Gunneridae</taxon>
        <taxon>Pentapetalae</taxon>
        <taxon>rosids</taxon>
        <taxon>malvids</taxon>
        <taxon>Malvales</taxon>
        <taxon>Malvaceae</taxon>
        <taxon>Malvoideae</taxon>
        <taxon>Hibiscus</taxon>
    </lineage>
</organism>
<gene>
    <name evidence="9" type="ORF">F3Y22_tig00110678pilonHSYRG00352</name>
</gene>
<evidence type="ECO:0000256" key="6">
    <source>
        <dbReference type="ARBA" id="ARBA00023049"/>
    </source>
</evidence>
<dbReference type="InterPro" id="IPR024077">
    <property type="entry name" value="Neurolysin/TOP_dom2"/>
</dbReference>
<evidence type="ECO:0000256" key="1">
    <source>
        <dbReference type="ARBA" id="ARBA00006040"/>
    </source>
</evidence>
<evidence type="ECO:0000256" key="2">
    <source>
        <dbReference type="ARBA" id="ARBA00022670"/>
    </source>
</evidence>
<dbReference type="GO" id="GO:0009507">
    <property type="term" value="C:chloroplast"/>
    <property type="evidence" value="ECO:0007669"/>
    <property type="project" value="TreeGrafter"/>
</dbReference>
<dbReference type="SUPFAM" id="SSF55486">
    <property type="entry name" value="Metalloproteases ('zincins'), catalytic domain"/>
    <property type="match status" value="1"/>
</dbReference>
<evidence type="ECO:0000313" key="9">
    <source>
        <dbReference type="EMBL" id="KAE8695986.1"/>
    </source>
</evidence>
<evidence type="ECO:0000313" key="10">
    <source>
        <dbReference type="Proteomes" id="UP000436088"/>
    </source>
</evidence>
<dbReference type="Proteomes" id="UP000436088">
    <property type="component" value="Unassembled WGS sequence"/>
</dbReference>
<sequence length="159" mass="17693">MENWCYHRGTLMSIANNYQTGKSLPEEVYLKLLATRTFRAGSQSLRKVKLASLDLKLHTKYIPDGSESVYDVDQRVSRKTEVIPPLPEDRVLCAFNHIFAAGYAAGYSSYKSAEVLAADALSAFEDAGLEDNKVFVEFRGREPSPEALLRQNGFLPATA</sequence>
<evidence type="ECO:0000256" key="7">
    <source>
        <dbReference type="RuleBase" id="RU003435"/>
    </source>
</evidence>
<dbReference type="Pfam" id="PF01432">
    <property type="entry name" value="Peptidase_M3"/>
    <property type="match status" value="1"/>
</dbReference>
<evidence type="ECO:0000256" key="5">
    <source>
        <dbReference type="ARBA" id="ARBA00022833"/>
    </source>
</evidence>
<accession>A0A6A2ZWL0</accession>
<dbReference type="PANTHER" id="PTHR11804">
    <property type="entry name" value="PROTEASE M3 THIMET OLIGOPEPTIDASE-RELATED"/>
    <property type="match status" value="1"/>
</dbReference>
<dbReference type="AlphaFoldDB" id="A0A6A2ZWL0"/>
<keyword evidence="6 7" id="KW-0482">Metalloprotease</keyword>
<comment type="similarity">
    <text evidence="1 7">Belongs to the peptidase M3 family.</text>
</comment>
<dbReference type="GO" id="GO:0046872">
    <property type="term" value="F:metal ion binding"/>
    <property type="evidence" value="ECO:0007669"/>
    <property type="project" value="UniProtKB-UniRule"/>
</dbReference>
<feature type="domain" description="Peptidase M3A/M3B catalytic" evidence="8">
    <location>
        <begin position="1"/>
        <end position="128"/>
    </location>
</feature>
<protein>
    <recommendedName>
        <fullName evidence="8">Peptidase M3A/M3B catalytic domain-containing protein</fullName>
    </recommendedName>
</protein>
<comment type="cofactor">
    <cofactor evidence="7">
        <name>Zn(2+)</name>
        <dbReference type="ChEBI" id="CHEBI:29105"/>
    </cofactor>
    <text evidence="7">Binds 1 zinc ion.</text>
</comment>
<keyword evidence="5 7" id="KW-0862">Zinc</keyword>
<dbReference type="GO" id="GO:0006518">
    <property type="term" value="P:peptide metabolic process"/>
    <property type="evidence" value="ECO:0007669"/>
    <property type="project" value="TreeGrafter"/>
</dbReference>
<comment type="caution">
    <text evidence="9">The sequence shown here is derived from an EMBL/GenBank/DDBJ whole genome shotgun (WGS) entry which is preliminary data.</text>
</comment>
<dbReference type="InterPro" id="IPR001567">
    <property type="entry name" value="Pept_M3A_M3B_dom"/>
</dbReference>
<reference evidence="9" key="1">
    <citation type="submission" date="2019-09" db="EMBL/GenBank/DDBJ databases">
        <title>Draft genome information of white flower Hibiscus syriacus.</title>
        <authorList>
            <person name="Kim Y.-M."/>
        </authorList>
    </citation>
    <scope>NUCLEOTIDE SEQUENCE [LARGE SCALE GENOMIC DNA]</scope>
    <source>
        <strain evidence="9">YM2019G1</strain>
    </source>
</reference>
<dbReference type="EMBL" id="VEPZ02001071">
    <property type="protein sequence ID" value="KAE8695986.1"/>
    <property type="molecule type" value="Genomic_DNA"/>
</dbReference>
<keyword evidence="4 7" id="KW-0378">Hydrolase</keyword>
<evidence type="ECO:0000259" key="8">
    <source>
        <dbReference type="Pfam" id="PF01432"/>
    </source>
</evidence>
<dbReference type="PANTHER" id="PTHR11804:SF83">
    <property type="entry name" value="LD37516P"/>
    <property type="match status" value="1"/>
</dbReference>
<proteinExistence type="inferred from homology"/>
<dbReference type="InterPro" id="IPR045090">
    <property type="entry name" value="Pept_M3A_M3B"/>
</dbReference>
<keyword evidence="2 7" id="KW-0645">Protease</keyword>